<feature type="chain" id="PRO_5030523043" description="Peptidase S1 domain-containing protein" evidence="2">
    <location>
        <begin position="21"/>
        <end position="1324"/>
    </location>
</feature>
<feature type="domain" description="Peptidase S1" evidence="3">
    <location>
        <begin position="64"/>
        <end position="334"/>
    </location>
</feature>
<proteinExistence type="predicted"/>
<dbReference type="InterPro" id="IPR050430">
    <property type="entry name" value="Peptidase_S1"/>
</dbReference>
<dbReference type="PANTHER" id="PTHR24276:SF98">
    <property type="entry name" value="FI18310P1-RELATED"/>
    <property type="match status" value="1"/>
</dbReference>
<accession>A0A7S1J8T7</accession>
<gene>
    <name evidence="4" type="ORF">EGYM00392_LOCUS46706</name>
</gene>
<dbReference type="InterPro" id="IPR001254">
    <property type="entry name" value="Trypsin_dom"/>
</dbReference>
<dbReference type="SUPFAM" id="SSF50494">
    <property type="entry name" value="Trypsin-like serine proteases"/>
    <property type="match status" value="1"/>
</dbReference>
<dbReference type="InterPro" id="IPR009003">
    <property type="entry name" value="Peptidase_S1_PA"/>
</dbReference>
<dbReference type="EMBL" id="HBGA01126347">
    <property type="protein sequence ID" value="CAD9035552.1"/>
    <property type="molecule type" value="Transcribed_RNA"/>
</dbReference>
<evidence type="ECO:0000313" key="4">
    <source>
        <dbReference type="EMBL" id="CAD9035552.1"/>
    </source>
</evidence>
<keyword evidence="2" id="KW-0732">Signal</keyword>
<dbReference type="Gene3D" id="2.40.10.10">
    <property type="entry name" value="Trypsin-like serine proteases"/>
    <property type="match status" value="1"/>
</dbReference>
<dbReference type="Pfam" id="PF00089">
    <property type="entry name" value="Trypsin"/>
    <property type="match status" value="1"/>
</dbReference>
<dbReference type="GO" id="GO:0006508">
    <property type="term" value="P:proteolysis"/>
    <property type="evidence" value="ECO:0007669"/>
    <property type="project" value="InterPro"/>
</dbReference>
<dbReference type="InterPro" id="IPR043504">
    <property type="entry name" value="Peptidase_S1_PA_chymotrypsin"/>
</dbReference>
<dbReference type="PANTHER" id="PTHR24276">
    <property type="entry name" value="POLYSERASE-RELATED"/>
    <property type="match status" value="1"/>
</dbReference>
<evidence type="ECO:0000256" key="1">
    <source>
        <dbReference type="ARBA" id="ARBA00023157"/>
    </source>
</evidence>
<dbReference type="GO" id="GO:0004252">
    <property type="term" value="F:serine-type endopeptidase activity"/>
    <property type="evidence" value="ECO:0007669"/>
    <property type="project" value="InterPro"/>
</dbReference>
<sequence length="1324" mass="142550">MTTMGRLVIFMWLALLGVEGSSTSLTFGETAVSLEAVYAAHERDAMRENALLKENVHSKFRPQFVGGLNAQDGMFPFLVSIFRNGQPICAGTILSRDWILTSAFCTDPAQSTDNTTILAGSVSLNNPGAMAQWRDVDWMIEHPLWANDRTRSALSLMHLASPLDYSTHVKKAEVPHFDLQFPFTVTAMGWGSVNAGHPYYNQSMSPVAANLQLDDLMPHPDYTYAQSNTLKWHNMYLLNAHHAAAKVGNFFGVDRFKQQLVDMDHMLYTGSDVKGTCGHLDDGGPIVIPWKSPTEGQSAYQVAGVNIFRYTCTGTVDIHAKTFPAREWLTGAQHYPEAHPHVNLRAALFPATPGAGPAQAKVFVRLPAGAVADQIVIQMPAGFQYNYNGTTTITLQPSANDGHTPTNLLSSMPVNTAPTVIDDARFGALLNFSMPFTVPTTATDTVIAVVITNLRIPRTCFDQVWSVKLYNSGTVVPFDNLQQMQVVMKPSAMYWGNNLPTYSTAPYQGSCVQTETLNFVTEFQSSQALTDPSATVNLQMALGDWVHHWTNLKTTDRYNIEILGSTAVGATSHRVTWKVIYSQADIDAAVTPGVVGGLNDHILTSLNGKETGAQGLSAHLMAAGISTGNGQFSAGGVVPQSPGITKAYPGPSISYYKTHSMAQSTNEDTSVGVAVLYATAISGTVDLGWSVDHGTLSFGGPLAGSSPAATGSSTLSVANANLALAAITLNPAEHYNGLVTVTITITESGYAPVSLTLPYDVLAVNDAPGITVAYPLSTLENTAVTLAGKVQLLDVDSAAGPIKVTLQAELGTFTLPSLPGGVTVTGQTTSTAIVTGTLTNLQTVLDGLTFTPKQYHYGTSYLIVDVDDQGNTPGPARHHRTVVEITVTPINQPISLSQSTTTVTLNEDTPTRIPAVIPADIDSFYGRSLVLNVSISDGTISFMDNHTSNPDTNILSNPQPGKYFIRTASMGGYCGTGIMGNHRNNSFCCPATCGFCGGEGCENRPGGASNCCYQASLDWCSNRTVPPCRLMSGPDPVGGMVLRDILHHMVYTPPLNWYGTTTLMISVSDETWPDVSTASVSYTLVVVPVNDAPVITTPQAMYSVNRWYNLSVPFTVSDVDVYQNELKATVECSRCKLTITRPDNISYTGSPDWTFRILHPVSSDGWEAPGRLQFQASLSLINIALSTLIYETTVPNVPYIPTWNPHDVHDLDTITVTIEDLGHTGTGGARTTVKTVPLTVTAELYESCKHYLERTPPACGCYYNVAGVTPAHRWVVLPTDFPSPQFFTMTQPNHYIQGCCADIPIENRASLLTDIGHLSICFKP</sequence>
<keyword evidence="1" id="KW-1015">Disulfide bond</keyword>
<organism evidence="4">
    <name type="scientific">Eutreptiella gymnastica</name>
    <dbReference type="NCBI Taxonomy" id="73025"/>
    <lineage>
        <taxon>Eukaryota</taxon>
        <taxon>Discoba</taxon>
        <taxon>Euglenozoa</taxon>
        <taxon>Euglenida</taxon>
        <taxon>Spirocuta</taxon>
        <taxon>Euglenophyceae</taxon>
        <taxon>Eutreptiales</taxon>
        <taxon>Eutreptiaceae</taxon>
        <taxon>Eutreptiella</taxon>
    </lineage>
</organism>
<reference evidence="4" key="1">
    <citation type="submission" date="2021-01" db="EMBL/GenBank/DDBJ databases">
        <authorList>
            <person name="Corre E."/>
            <person name="Pelletier E."/>
            <person name="Niang G."/>
            <person name="Scheremetjew M."/>
            <person name="Finn R."/>
            <person name="Kale V."/>
            <person name="Holt S."/>
            <person name="Cochrane G."/>
            <person name="Meng A."/>
            <person name="Brown T."/>
            <person name="Cohen L."/>
        </authorList>
    </citation>
    <scope>NUCLEOTIDE SEQUENCE</scope>
    <source>
        <strain evidence="4">NIES-381</strain>
    </source>
</reference>
<dbReference type="PROSITE" id="PS50240">
    <property type="entry name" value="TRYPSIN_DOM"/>
    <property type="match status" value="1"/>
</dbReference>
<dbReference type="SMART" id="SM00020">
    <property type="entry name" value="Tryp_SPc"/>
    <property type="match status" value="1"/>
</dbReference>
<name>A0A7S1J8T7_9EUGL</name>
<feature type="signal peptide" evidence="2">
    <location>
        <begin position="1"/>
        <end position="20"/>
    </location>
</feature>
<evidence type="ECO:0000259" key="3">
    <source>
        <dbReference type="PROSITE" id="PS50240"/>
    </source>
</evidence>
<evidence type="ECO:0000256" key="2">
    <source>
        <dbReference type="SAM" id="SignalP"/>
    </source>
</evidence>
<protein>
    <recommendedName>
        <fullName evidence="3">Peptidase S1 domain-containing protein</fullName>
    </recommendedName>
</protein>